<organism evidence="2">
    <name type="scientific">Ixodes ricinus</name>
    <name type="common">Common tick</name>
    <name type="synonym">Acarus ricinus</name>
    <dbReference type="NCBI Taxonomy" id="34613"/>
    <lineage>
        <taxon>Eukaryota</taxon>
        <taxon>Metazoa</taxon>
        <taxon>Ecdysozoa</taxon>
        <taxon>Arthropoda</taxon>
        <taxon>Chelicerata</taxon>
        <taxon>Arachnida</taxon>
        <taxon>Acari</taxon>
        <taxon>Parasitiformes</taxon>
        <taxon>Ixodida</taxon>
        <taxon>Ixodoidea</taxon>
        <taxon>Ixodidae</taxon>
        <taxon>Ixodinae</taxon>
        <taxon>Ixodes</taxon>
    </lineage>
</organism>
<accession>A0A6B0TZC8</accession>
<dbReference type="AlphaFoldDB" id="A0A6B0TZC8"/>
<evidence type="ECO:0000313" key="2">
    <source>
        <dbReference type="EMBL" id="MXU83301.1"/>
    </source>
</evidence>
<evidence type="ECO:0000256" key="1">
    <source>
        <dbReference type="SAM" id="SignalP"/>
    </source>
</evidence>
<reference evidence="2" key="1">
    <citation type="submission" date="2019-12" db="EMBL/GenBank/DDBJ databases">
        <title>An insight into the sialome of adult female Ixodes ricinus ticks feeding for 6 days.</title>
        <authorList>
            <person name="Perner J."/>
            <person name="Ribeiro J.M.C."/>
        </authorList>
    </citation>
    <scope>NUCLEOTIDE SEQUENCE</scope>
    <source>
        <strain evidence="2">Semi-engorged</strain>
        <tissue evidence="2">Salivary glands</tissue>
    </source>
</reference>
<protein>
    <submittedName>
        <fullName evidence="2">Putative secreted protein</fullName>
    </submittedName>
</protein>
<dbReference type="PROSITE" id="PS51257">
    <property type="entry name" value="PROKAR_LIPOPROTEIN"/>
    <property type="match status" value="1"/>
</dbReference>
<sequence length="74" mass="8120">MVCRFACSLHTSCACLAAKCTACFCFPSTNDDTSFDAPLLSVLCISMLPFGWHAPRCNPTYQRHILEHLLAGLP</sequence>
<keyword evidence="1" id="KW-0732">Signal</keyword>
<feature type="chain" id="PRO_5025652213" evidence="1">
    <location>
        <begin position="18"/>
        <end position="74"/>
    </location>
</feature>
<feature type="signal peptide" evidence="1">
    <location>
        <begin position="1"/>
        <end position="17"/>
    </location>
</feature>
<proteinExistence type="predicted"/>
<name>A0A6B0TZC8_IXORI</name>
<dbReference type="EMBL" id="GIFC01001218">
    <property type="protein sequence ID" value="MXU83301.1"/>
    <property type="molecule type" value="Transcribed_RNA"/>
</dbReference>